<gene>
    <name evidence="1" type="ORF">STAS_13303</name>
</gene>
<reference evidence="2" key="1">
    <citation type="journal article" date="2019" name="Curr. Biol.">
        <title>Genome Sequence of Striga asiatica Provides Insight into the Evolution of Plant Parasitism.</title>
        <authorList>
            <person name="Yoshida S."/>
            <person name="Kim S."/>
            <person name="Wafula E.K."/>
            <person name="Tanskanen J."/>
            <person name="Kim Y.M."/>
            <person name="Honaas L."/>
            <person name="Yang Z."/>
            <person name="Spallek T."/>
            <person name="Conn C.E."/>
            <person name="Ichihashi Y."/>
            <person name="Cheong K."/>
            <person name="Cui S."/>
            <person name="Der J.P."/>
            <person name="Gundlach H."/>
            <person name="Jiao Y."/>
            <person name="Hori C."/>
            <person name="Ishida J.K."/>
            <person name="Kasahara H."/>
            <person name="Kiba T."/>
            <person name="Kim M.S."/>
            <person name="Koo N."/>
            <person name="Laohavisit A."/>
            <person name="Lee Y.H."/>
            <person name="Lumba S."/>
            <person name="McCourt P."/>
            <person name="Mortimer J.C."/>
            <person name="Mutuku J.M."/>
            <person name="Nomura T."/>
            <person name="Sasaki-Sekimoto Y."/>
            <person name="Seto Y."/>
            <person name="Wang Y."/>
            <person name="Wakatake T."/>
            <person name="Sakakibara H."/>
            <person name="Demura T."/>
            <person name="Yamaguchi S."/>
            <person name="Yoneyama K."/>
            <person name="Manabe R.I."/>
            <person name="Nelson D.C."/>
            <person name="Schulman A.H."/>
            <person name="Timko M.P."/>
            <person name="dePamphilis C.W."/>
            <person name="Choi D."/>
            <person name="Shirasu K."/>
        </authorList>
    </citation>
    <scope>NUCLEOTIDE SEQUENCE [LARGE SCALE GENOMIC DNA]</scope>
    <source>
        <strain evidence="2">cv. UVA1</strain>
    </source>
</reference>
<comment type="caution">
    <text evidence="1">The sequence shown here is derived from an EMBL/GenBank/DDBJ whole genome shotgun (WGS) entry which is preliminary data.</text>
</comment>
<evidence type="ECO:0000313" key="1">
    <source>
        <dbReference type="EMBL" id="GER36914.1"/>
    </source>
</evidence>
<dbReference type="EMBL" id="BKCP01005239">
    <property type="protein sequence ID" value="GER36914.1"/>
    <property type="molecule type" value="Genomic_DNA"/>
</dbReference>
<dbReference type="Proteomes" id="UP000325081">
    <property type="component" value="Unassembled WGS sequence"/>
</dbReference>
<accession>A0A5A7PVW5</accession>
<keyword evidence="2" id="KW-1185">Reference proteome</keyword>
<dbReference type="AlphaFoldDB" id="A0A5A7PVW5"/>
<name>A0A5A7PVW5_STRAF</name>
<sequence length="166" mass="18418">MAEKEIAIAFPTFYLGSRSNRERCRLASELRSSRRDMTDSLVDILTPLTSGGEGAEVTSICGGRRVFRGPMEEDGTNLSGQLTTQYLIGSSVLGRDKLRCPRPGPDQRLQNALSTSSQFQLLETRSRSACPDEIPVSASSQFFATVDIRDPVFAFMQNLLKDHIWI</sequence>
<proteinExistence type="predicted"/>
<organism evidence="1 2">
    <name type="scientific">Striga asiatica</name>
    <name type="common">Asiatic witchweed</name>
    <name type="synonym">Buchnera asiatica</name>
    <dbReference type="NCBI Taxonomy" id="4170"/>
    <lineage>
        <taxon>Eukaryota</taxon>
        <taxon>Viridiplantae</taxon>
        <taxon>Streptophyta</taxon>
        <taxon>Embryophyta</taxon>
        <taxon>Tracheophyta</taxon>
        <taxon>Spermatophyta</taxon>
        <taxon>Magnoliopsida</taxon>
        <taxon>eudicotyledons</taxon>
        <taxon>Gunneridae</taxon>
        <taxon>Pentapetalae</taxon>
        <taxon>asterids</taxon>
        <taxon>lamiids</taxon>
        <taxon>Lamiales</taxon>
        <taxon>Orobanchaceae</taxon>
        <taxon>Buchnereae</taxon>
        <taxon>Striga</taxon>
    </lineage>
</organism>
<evidence type="ECO:0000313" key="2">
    <source>
        <dbReference type="Proteomes" id="UP000325081"/>
    </source>
</evidence>
<protein>
    <submittedName>
        <fullName evidence="1">Pentatricopeptide repeat (PPR) superfamily protein</fullName>
    </submittedName>
</protein>